<protein>
    <recommendedName>
        <fullName evidence="2">USP domain-containing protein</fullName>
    </recommendedName>
</protein>
<feature type="compositionally biased region" description="Acidic residues" evidence="1">
    <location>
        <begin position="2507"/>
        <end position="2526"/>
    </location>
</feature>
<feature type="region of interest" description="Disordered" evidence="1">
    <location>
        <begin position="1"/>
        <end position="127"/>
    </location>
</feature>
<feature type="domain" description="USP" evidence="2">
    <location>
        <begin position="1586"/>
        <end position="1910"/>
    </location>
</feature>
<dbReference type="InterPro" id="IPR018200">
    <property type="entry name" value="USP_CS"/>
</dbReference>
<feature type="compositionally biased region" description="Low complexity" evidence="1">
    <location>
        <begin position="157"/>
        <end position="168"/>
    </location>
</feature>
<dbReference type="GO" id="GO:0005829">
    <property type="term" value="C:cytosol"/>
    <property type="evidence" value="ECO:0007669"/>
    <property type="project" value="TreeGrafter"/>
</dbReference>
<dbReference type="GO" id="GO:0016579">
    <property type="term" value="P:protein deubiquitination"/>
    <property type="evidence" value="ECO:0007669"/>
    <property type="project" value="InterPro"/>
</dbReference>
<dbReference type="PANTHER" id="PTHR24006">
    <property type="entry name" value="UBIQUITIN CARBOXYL-TERMINAL HYDROLASE"/>
    <property type="match status" value="1"/>
</dbReference>
<feature type="compositionally biased region" description="Polar residues" evidence="1">
    <location>
        <begin position="41"/>
        <end position="52"/>
    </location>
</feature>
<feature type="compositionally biased region" description="Polar residues" evidence="1">
    <location>
        <begin position="90"/>
        <end position="105"/>
    </location>
</feature>
<evidence type="ECO:0000256" key="1">
    <source>
        <dbReference type="SAM" id="MobiDB-lite"/>
    </source>
</evidence>
<dbReference type="InterPro" id="IPR050164">
    <property type="entry name" value="Peptidase_C19"/>
</dbReference>
<organism evidence="3 4">
    <name type="scientific">Botrytis paeoniae</name>
    <dbReference type="NCBI Taxonomy" id="278948"/>
    <lineage>
        <taxon>Eukaryota</taxon>
        <taxon>Fungi</taxon>
        <taxon>Dikarya</taxon>
        <taxon>Ascomycota</taxon>
        <taxon>Pezizomycotina</taxon>
        <taxon>Leotiomycetes</taxon>
        <taxon>Helotiales</taxon>
        <taxon>Sclerotiniaceae</taxon>
        <taxon>Botrytis</taxon>
    </lineage>
</organism>
<dbReference type="Gene3D" id="3.90.70.10">
    <property type="entry name" value="Cysteine proteinases"/>
    <property type="match status" value="1"/>
</dbReference>
<keyword evidence="4" id="KW-1185">Reference proteome</keyword>
<dbReference type="Proteomes" id="UP000297910">
    <property type="component" value="Unassembled WGS sequence"/>
</dbReference>
<dbReference type="EMBL" id="PQXI01000089">
    <property type="protein sequence ID" value="TGO25019.1"/>
    <property type="molecule type" value="Genomic_DNA"/>
</dbReference>
<gene>
    <name evidence="3" type="ORF">BPAE_0089g00230</name>
</gene>
<dbReference type="PANTHER" id="PTHR24006:SF827">
    <property type="entry name" value="UBIQUITIN CARBOXYL-TERMINAL HYDROLASE 34"/>
    <property type="match status" value="1"/>
</dbReference>
<dbReference type="SUPFAM" id="SSF54001">
    <property type="entry name" value="Cysteine proteinases"/>
    <property type="match status" value="1"/>
</dbReference>
<feature type="region of interest" description="Disordered" evidence="1">
    <location>
        <begin position="154"/>
        <end position="181"/>
    </location>
</feature>
<evidence type="ECO:0000313" key="3">
    <source>
        <dbReference type="EMBL" id="TGO25019.1"/>
    </source>
</evidence>
<dbReference type="FunFam" id="3.90.70.10:FF:000136">
    <property type="entry name" value="Ubiquitin C-terminal hydrolase, putative"/>
    <property type="match status" value="1"/>
</dbReference>
<feature type="region of interest" description="Disordered" evidence="1">
    <location>
        <begin position="2507"/>
        <end position="2543"/>
    </location>
</feature>
<accession>A0A4Z1FPT0</accession>
<feature type="compositionally biased region" description="Basic and acidic residues" evidence="1">
    <location>
        <begin position="64"/>
        <end position="75"/>
    </location>
</feature>
<feature type="compositionally biased region" description="Acidic residues" evidence="1">
    <location>
        <begin position="2533"/>
        <end position="2543"/>
    </location>
</feature>
<dbReference type="GO" id="GO:0004843">
    <property type="term" value="F:cysteine-type deubiquitinase activity"/>
    <property type="evidence" value="ECO:0007669"/>
    <property type="project" value="InterPro"/>
</dbReference>
<sequence length="2543" mass="288463">MDQDSVESSPERAVSSEPCSTHPLPFDDSEQHSARKRQKTSRSGSRSRSVDTTKALDILPDSMSSHKDNIDDHHHPLPPSTPTRPTTAHSQAGPTSSRVTINLRTPQHRLESPSPNSPSPMSQSNIQNTMEDEGARISIESESDVLSTVPASVIETPSSSPSAAGGSPEVELVPISSDEPERSPTLAIINEEEVFPDPLNHFPYQRRGENLLMALRRVTNILQYEPIDTEDIFIRLRNWIDDFLRSANSDSRLHGAFTRYRDFWFAFSDLILALHFRSVRFGPFMYRVNAQSKSLTQFLYRYAKLTGRFLAMDVRTLTYDADQTSELVSPQFLRTYAQLQKIDTELTHIGRSMETCFNWKWDEDTAEFQAYFEEGGGSMILLTRYVEGQLRLIPNYPRLFENLTDPTRLVERMNTVASAVTKRQAAPDIHDDAMRKLAIGYEYFNIMSSGLDSIIEKNVTFLTPDAATTHLSCLSYILWTAAYAIPQIASARFESQKMISPDISDTHLSKVVAVDWKVSVLQKLITSSQMQLRVIGVTTLCLDLVGLFSAHRPKEGKEANSSNIAILSYFAKFLLQHKLIDYIVGIGSHPEIINESHNIVGFLVVTKTYQDEHTDTIWQTVTTSQDPRVVEAILKMVKKIFHLYDFPQCLYICQKVAALPIQAFTVAMRDFCESLFRELAHKLGPRDLDISPYEICVRLIRESSITSDDCPNGYPEIQNFAANNLRELLVHGPGPEARNGIYLSCIRDISEQSATAPGSICVISALLHQSLMPDLQVLTTQHGLTRLMVAELESNIAGHRSLAYDSPANIARREIILQIILMDPDTINAELGTRLWNLLVGSQSNDAADRLAGWQILNKAFHKAKFSNRYLAICFQSYLPKLEPAYFSDGTLLFVKNGVYFWLDEKDKESQENEDIKLNLSFDSFAIEQLWRIIESAPQGSVYEMAIQELVSVYVGPFVRSLPLIKARELHLAFLTRCLDKLANAARQLKTSSTGEASGDDEDMVIVIPESQIKEQELLFTRSLAALRTFLTAYSSTAHFATPKLRSAIKIPSVTAHGTSLTIFYQAFDETTSSIKKLTIGADEDAATLVAKLQKETDFTSCRVFYGGKELKHEEAELCKSVQELNLNGLVLVKRRDETDPLLPSNKGPLELEITRKFDQIWSYLGMQENLAEQIYSFLIQFPVYDRILQDLSNPIVPYTEIFPLGQPYKALYSLYGLKQYISTQSSKGSVNNAMFDRAMTLLVAAISDPKFLDSGAPQAIRENLTMHFISSFTSLLKDPALPQSSTDRIDNKLLDRLLDLLYTSKLVTTTDTSVHLIWTCIEALLEVASQSSALWSTFVSHLNGSTLLQDLLLEDFRPFVRKAISKHITSKCTFNSNPAHVSPLEVSYTLWPIIARLIPKAVQRPEQCEETFSLALTIFKRLLETPINLDLNAVAQEWGNLLLAHDNYEDVGVPEAADMITRGLVDLLHHAVITMKQFEQKLSCEALGAQLFKRHLFPNFSTDNDIGSDGLIPPKIPLINSKTRSTLCETIFALVKDDITRYREILQICAEVAPYDSERISNPYLLDMPPIFERSKSVRSPTGYVGLRNLSNTCYLNSLVTQLFMNISFREFILNLHIPVPGSQKLLFETQQLFAYMQNSVVRCVEPANFAASITTFDELEIDVHVQMDVDEFYNLIIDRFEREPLNNDDKRKVRSFYGGKLVQQIKSKECPHISERLEDFSAIQCDIKGKKSLEESLQAYVEGEAMEGDNKYKCGTCDRHVDAVKRACLTDVSDNLIFHLKRFDFNLRTLARNKINDYFTFPPSIDMRPYKVEYLMNESGEVEEDMFELVGVLVHSGTAESGHYYSYIRERPQVDGKVNWMEFNDDSVTSWDPVFMEGSCFGGLDYGTVDDVPFEKNYSAYMLFYQRRSTLIAANEQLVKEKNENPSIVALEALQAGHAAMENKPVMRHPLKVAIKPQQANQITLENEHWLRKYCLYDPAHVIFIRDLFENTRHLNETLNNGKCSDLHEVENKAMWVAMYHLDQVVGRMKDVPDIGTYASILRAQCQYCGECSRDFLDYLCKCTDSFRFLLLRCPEAVVRSEVSTAVLGAMVTVKNVIKYAYGLSNNGDIRAEDPNLLHAVVAALIRLYENFHNNIRAWPEYFGLLASIANLGNHEAAVLLDSGFLMKTIDIICADTTDNNSQLTRMLQAIAKRNLIQRPVSYDSVIDLLSRLISACDPMAPEFDQADSRFKLSFGDHALPFSWDERNRINYHWTRTNAHILTEKLLMINQNQHATKLIIATLLHFPVSETFDLDRYMYCAITHGIRRNSQSGWGPFLRAAILYCEHSENPKAIHDMALHVSRNANHIENNDGSEYLQFFKDLLSLQSNINDISQEEITKICLHSTRHWVPALLTHYESNVRSDTEDFLGEWIFNLGTELDPADETDLTTFRIQETQALGNACLEYLHEVYIRQRVQAVTTVLVNIENVTNLCFPYFQPGPEADRYKQNMDYLWSSLRRFMVEEEDDASPWDNSEDDYASDDPMDPVTEVEPIDSELEAQL</sequence>
<dbReference type="InterPro" id="IPR001394">
    <property type="entry name" value="Peptidase_C19_UCH"/>
</dbReference>
<name>A0A4Z1FPT0_9HELO</name>
<dbReference type="GO" id="GO:0005634">
    <property type="term" value="C:nucleus"/>
    <property type="evidence" value="ECO:0007669"/>
    <property type="project" value="TreeGrafter"/>
</dbReference>
<dbReference type="InterPro" id="IPR028889">
    <property type="entry name" value="USP"/>
</dbReference>
<proteinExistence type="predicted"/>
<evidence type="ECO:0000259" key="2">
    <source>
        <dbReference type="PROSITE" id="PS50235"/>
    </source>
</evidence>
<dbReference type="InterPro" id="IPR021905">
    <property type="entry name" value="DUF3517"/>
</dbReference>
<evidence type="ECO:0000313" key="4">
    <source>
        <dbReference type="Proteomes" id="UP000297910"/>
    </source>
</evidence>
<dbReference type="Pfam" id="PF00443">
    <property type="entry name" value="UCH"/>
    <property type="match status" value="1"/>
</dbReference>
<dbReference type="Pfam" id="PF12030">
    <property type="entry name" value="DUF3517"/>
    <property type="match status" value="1"/>
</dbReference>
<reference evidence="3 4" key="1">
    <citation type="submission" date="2017-12" db="EMBL/GenBank/DDBJ databases">
        <title>Comparative genomics of Botrytis spp.</title>
        <authorList>
            <person name="Valero-Jimenez C.A."/>
            <person name="Tapia P."/>
            <person name="Veloso J."/>
            <person name="Silva-Moreno E."/>
            <person name="Staats M."/>
            <person name="Valdes J.H."/>
            <person name="Van Kan J.A.L."/>
        </authorList>
    </citation>
    <scope>NUCLEOTIDE SEQUENCE [LARGE SCALE GENOMIC DNA]</scope>
    <source>
        <strain evidence="3 4">Bp0003</strain>
    </source>
</reference>
<dbReference type="PROSITE" id="PS50235">
    <property type="entry name" value="USP_3"/>
    <property type="match status" value="1"/>
</dbReference>
<dbReference type="InterPro" id="IPR038765">
    <property type="entry name" value="Papain-like_cys_pep_sf"/>
</dbReference>
<comment type="caution">
    <text evidence="3">The sequence shown here is derived from an EMBL/GenBank/DDBJ whole genome shotgun (WGS) entry which is preliminary data.</text>
</comment>
<dbReference type="PROSITE" id="PS00973">
    <property type="entry name" value="USP_2"/>
    <property type="match status" value="1"/>
</dbReference>